<dbReference type="RefSeq" id="XP_067926056.1">
    <property type="nucleotide sequence ID" value="XM_068061960.1"/>
</dbReference>
<feature type="region of interest" description="Disordered" evidence="6">
    <location>
        <begin position="908"/>
        <end position="947"/>
    </location>
</feature>
<comment type="subcellular location">
    <subcellularLocation>
        <location evidence="1">Nucleus membrane</location>
    </subcellularLocation>
</comment>
<dbReference type="Pfam" id="PF09402">
    <property type="entry name" value="MSC"/>
    <property type="match status" value="1"/>
</dbReference>
<feature type="compositionally biased region" description="Basic and acidic residues" evidence="6">
    <location>
        <begin position="39"/>
        <end position="55"/>
    </location>
</feature>
<evidence type="ECO:0000259" key="8">
    <source>
        <dbReference type="Pfam" id="PF09402"/>
    </source>
</evidence>
<feature type="compositionally biased region" description="Polar residues" evidence="6">
    <location>
        <begin position="110"/>
        <end position="121"/>
    </location>
</feature>
<sequence length="1226" mass="136326">MGTPTAEDDEEGASSHEQEERPFRNLRPRKRSPAVTPQEEQRKPSEAPSEAERQVQGRGAKGKKKKIPRRKEVLEERNREGGREEEEGEPACTSSSSCMGSSQHEEESRASSCSPPELSTSLRRRKGSSTETTRCLESEEKESGVSERDRLLAYKGRMTTTPSRSSSSSPPVYSRKKESSSESRTSPSHNSPDLSSWQWVYNSISIFVSSYWHGFPLLLLFSFFFLLTLCFLWSSSLSSSSSSPLTPPVYCTKTRELPADLLKEAEDLDLSASSSPLHSQHHHDEDCVPCPLHAVCLNGNMRCVPPYIRVTAPKESSRQSFFQWLSKPFAGLGLSASWKEKNGEDTRNRSLDRIERGKEMDGKKKKKRKKTRNKNYLVEICIEDANAKLQAQHVTEVIVSFLRAKAGEAQCRKIMGNYFFFFPSPWTSSSSPRLHATHEFTETCEDGEEGSEVGIPSSSSLSLLEKTVKGRKPTHSHPYKGQDLSSFSSRQKRNGTSSQGKKEISSLSWFAGSLWSSPPLHALASFFSSSSPTSSQRRSVNDGRTSQRKDEKLYGRQDGQRHEGDLLIADSLLQDDEDNDAEKMKRERPKEREKDSHGDFSAAYHTEETNHMMIPHSSLTALKGRNSPEDNKERKNLAMKPGSFTRWQLLLEIPGIEEVLDNDNVYAFTFDHFLQDDQALQNYSILVEENYSFQPLHWGGDTPAPGRIDRQRRQPEAAGEGMHIHSDTSLMSLFLREQRRSKGITYTYTYTGSRAMRPWSCTVYLIVIYELVPALLLLLMILLLALPVACWMRRVYLRRRLKAILLIQHRLHGSESFSLQHTSLAAAIYPGTSTIDLAHLLVREVLLFRRRWIGVIPSWWLCRLARDVDEVDALCHDLLLDTSIRVHTARLDDQNFWWIEEIDHPQHHQTTAASVSPQGQQSSAQDNASSPGGGSPVQSPSPRTDGAAEYRTNAYRDFVLMQQLASEPCDRFSPPAGSISVPNTAYLLGNDSRYSPYFEPRQSLYRGSLESRQADAFLVRRSSAHQSARRLTESMNPSVTTGLHGSTGSTAAWKTGGLDLPSSGGIDPCHVTTAAVGGVERKSFLAASDATGDGPSRTTRLPTLLQRASNIPNRRLLSIRNTAGGGTLLGTRRGSSVVPGACGVKDYSHAAFLALAERYGGASHNVVEGRETGSGTVEKAHRTDVPNLHCTGGIPGHDNTRTSRSASRRPTGYIGSFVGMGNSGLN</sequence>
<feature type="compositionally biased region" description="Basic residues" evidence="6">
    <location>
        <begin position="60"/>
        <end position="69"/>
    </location>
</feature>
<feature type="compositionally biased region" description="Basic and acidic residues" evidence="6">
    <location>
        <begin position="13"/>
        <end position="23"/>
    </location>
</feature>
<feature type="domain" description="Man1/Src1-like C-terminal" evidence="8">
    <location>
        <begin position="273"/>
        <end position="414"/>
    </location>
</feature>
<feature type="compositionally biased region" description="Polar residues" evidence="6">
    <location>
        <begin position="1033"/>
        <end position="1048"/>
    </location>
</feature>
<feature type="compositionally biased region" description="Basic and acidic residues" evidence="6">
    <location>
        <begin position="539"/>
        <end position="565"/>
    </location>
</feature>
<protein>
    <submittedName>
        <fullName evidence="9">Man1-src1p-carboxy-terminal domain protein</fullName>
    </submittedName>
</protein>
<feature type="compositionally biased region" description="Polar residues" evidence="6">
    <location>
        <begin position="908"/>
        <end position="928"/>
    </location>
</feature>
<evidence type="ECO:0000256" key="6">
    <source>
        <dbReference type="SAM" id="MobiDB-lite"/>
    </source>
</evidence>
<proteinExistence type="predicted"/>
<feature type="compositionally biased region" description="Low complexity" evidence="6">
    <location>
        <begin position="159"/>
        <end position="171"/>
    </location>
</feature>
<evidence type="ECO:0000256" key="7">
    <source>
        <dbReference type="SAM" id="Phobius"/>
    </source>
</evidence>
<evidence type="ECO:0000256" key="4">
    <source>
        <dbReference type="ARBA" id="ARBA00023136"/>
    </source>
</evidence>
<dbReference type="InterPro" id="IPR018996">
    <property type="entry name" value="Man1/Src1-like_C"/>
</dbReference>
<name>A0A2C6LBL5_9APIC</name>
<feature type="region of interest" description="Disordered" evidence="6">
    <location>
        <begin position="467"/>
        <end position="502"/>
    </location>
</feature>
<dbReference type="Proteomes" id="UP000221165">
    <property type="component" value="Unassembled WGS sequence"/>
</dbReference>
<accession>A0A2C6LBL5</accession>
<feature type="compositionally biased region" description="Low complexity" evidence="6">
    <location>
        <begin position="527"/>
        <end position="538"/>
    </location>
</feature>
<feature type="region of interest" description="Disordered" evidence="6">
    <location>
        <begin position="1185"/>
        <end position="1213"/>
    </location>
</feature>
<feature type="transmembrane region" description="Helical" evidence="7">
    <location>
        <begin position="763"/>
        <end position="792"/>
    </location>
</feature>
<dbReference type="AlphaFoldDB" id="A0A2C6LBL5"/>
<feature type="compositionally biased region" description="Acidic residues" evidence="6">
    <location>
        <begin position="1"/>
        <end position="12"/>
    </location>
</feature>
<keyword evidence="3 7" id="KW-1133">Transmembrane helix</keyword>
<evidence type="ECO:0000313" key="10">
    <source>
        <dbReference type="Proteomes" id="UP000221165"/>
    </source>
</evidence>
<evidence type="ECO:0000256" key="1">
    <source>
        <dbReference type="ARBA" id="ARBA00004126"/>
    </source>
</evidence>
<keyword evidence="5" id="KW-0539">Nucleus</keyword>
<feature type="compositionally biased region" description="Polar residues" evidence="6">
    <location>
        <begin position="483"/>
        <end position="499"/>
    </location>
</feature>
<organism evidence="9 10">
    <name type="scientific">Cystoisospora suis</name>
    <dbReference type="NCBI Taxonomy" id="483139"/>
    <lineage>
        <taxon>Eukaryota</taxon>
        <taxon>Sar</taxon>
        <taxon>Alveolata</taxon>
        <taxon>Apicomplexa</taxon>
        <taxon>Conoidasida</taxon>
        <taxon>Coccidia</taxon>
        <taxon>Eucoccidiorida</taxon>
        <taxon>Eimeriorina</taxon>
        <taxon>Sarcocystidae</taxon>
        <taxon>Cystoisospora</taxon>
    </lineage>
</organism>
<evidence type="ECO:0000256" key="2">
    <source>
        <dbReference type="ARBA" id="ARBA00022692"/>
    </source>
</evidence>
<gene>
    <name evidence="9" type="ORF">CSUI_001755</name>
</gene>
<keyword evidence="2 7" id="KW-0812">Transmembrane</keyword>
<feature type="region of interest" description="Disordered" evidence="6">
    <location>
        <begin position="1028"/>
        <end position="1048"/>
    </location>
</feature>
<dbReference type="OrthoDB" id="333900at2759"/>
<dbReference type="GO" id="GO:0031965">
    <property type="term" value="C:nuclear membrane"/>
    <property type="evidence" value="ECO:0007669"/>
    <property type="project" value="UniProtKB-SubCell"/>
</dbReference>
<reference evidence="9 10" key="1">
    <citation type="journal article" date="2017" name="Int. J. Parasitol.">
        <title>The genome of the protozoan parasite Cystoisospora suis and a reverse vaccinology approach to identify vaccine candidates.</title>
        <authorList>
            <person name="Palmieri N."/>
            <person name="Shrestha A."/>
            <person name="Ruttkowski B."/>
            <person name="Beck T."/>
            <person name="Vogl C."/>
            <person name="Tomley F."/>
            <person name="Blake D.P."/>
            <person name="Joachim A."/>
        </authorList>
    </citation>
    <scope>NUCLEOTIDE SEQUENCE [LARGE SCALE GENOMIC DNA]</scope>
    <source>
        <strain evidence="9 10">Wien I</strain>
    </source>
</reference>
<feature type="region of interest" description="Disordered" evidence="6">
    <location>
        <begin position="1"/>
        <end position="193"/>
    </location>
</feature>
<feature type="compositionally biased region" description="Low complexity" evidence="6">
    <location>
        <begin position="182"/>
        <end position="192"/>
    </location>
</feature>
<dbReference type="GeneID" id="94425171"/>
<feature type="transmembrane region" description="Helical" evidence="7">
    <location>
        <begin position="215"/>
        <end position="234"/>
    </location>
</feature>
<dbReference type="VEuPathDB" id="ToxoDB:CSUI_001755"/>
<evidence type="ECO:0000256" key="5">
    <source>
        <dbReference type="ARBA" id="ARBA00023242"/>
    </source>
</evidence>
<evidence type="ECO:0000256" key="3">
    <source>
        <dbReference type="ARBA" id="ARBA00022989"/>
    </source>
</evidence>
<feature type="compositionally biased region" description="Basic and acidic residues" evidence="6">
    <location>
        <begin position="581"/>
        <end position="598"/>
    </location>
</feature>
<comment type="caution">
    <text evidence="9">The sequence shown here is derived from an EMBL/GenBank/DDBJ whole genome shotgun (WGS) entry which is preliminary data.</text>
</comment>
<keyword evidence="10" id="KW-1185">Reference proteome</keyword>
<dbReference type="EMBL" id="MIGC01000705">
    <property type="protein sequence ID" value="PHJ24383.1"/>
    <property type="molecule type" value="Genomic_DNA"/>
</dbReference>
<feature type="region of interest" description="Disordered" evidence="6">
    <location>
        <begin position="527"/>
        <end position="600"/>
    </location>
</feature>
<feature type="compositionally biased region" description="Basic and acidic residues" evidence="6">
    <location>
        <begin position="70"/>
        <end position="82"/>
    </location>
</feature>
<evidence type="ECO:0000313" key="9">
    <source>
        <dbReference type="EMBL" id="PHJ24383.1"/>
    </source>
</evidence>
<feature type="compositionally biased region" description="Basic and acidic residues" evidence="6">
    <location>
        <begin position="134"/>
        <end position="152"/>
    </location>
</feature>
<feature type="compositionally biased region" description="Basic residues" evidence="6">
    <location>
        <begin position="469"/>
        <end position="478"/>
    </location>
</feature>
<feature type="compositionally biased region" description="Low complexity" evidence="6">
    <location>
        <begin position="1202"/>
        <end position="1211"/>
    </location>
</feature>
<keyword evidence="4 7" id="KW-0472">Membrane</keyword>